<gene>
    <name evidence="3" type="ORF">Q8791_27470</name>
</gene>
<dbReference type="EMBL" id="JAUZMY010000038">
    <property type="protein sequence ID" value="MEE2040967.1"/>
    <property type="molecule type" value="Genomic_DNA"/>
</dbReference>
<feature type="transmembrane region" description="Helical" evidence="1">
    <location>
        <begin position="28"/>
        <end position="46"/>
    </location>
</feature>
<name>A0ABU7KFI4_9ACTN</name>
<dbReference type="InterPro" id="IPR003675">
    <property type="entry name" value="Rce1/LyrA-like_dom"/>
</dbReference>
<comment type="caution">
    <text evidence="3">The sequence shown here is derived from an EMBL/GenBank/DDBJ whole genome shotgun (WGS) entry which is preliminary data.</text>
</comment>
<dbReference type="Pfam" id="PF02517">
    <property type="entry name" value="Rce1-like"/>
    <property type="match status" value="1"/>
</dbReference>
<sequence>MSTAHPDHPHRTPPVGATAPVRPGWPEVWVGLLAFAAATVAILFFGPLGPLDLDPVAYGLVVAAWSGVVGLVGFAAAAALRIRSLAAFSVRRTTWRWVLAAVGLGVAAIAVKGAVNYAVIALTGFDSDPQGMYYDAAGGGLLPLILTVLFLAVLTPVGEEFLFRGVITNALLRYGPVIGVLGSSVVFALFHGVNLALPSALVVGIIAAEAMRRSGSIWPAVVIHAVNNAALPLFVLVSGYGGPA</sequence>
<keyword evidence="1" id="KW-0472">Membrane</keyword>
<dbReference type="PANTHER" id="PTHR36435:SF1">
    <property type="entry name" value="CAAX AMINO TERMINAL PROTEASE FAMILY PROTEIN"/>
    <property type="match status" value="1"/>
</dbReference>
<keyword evidence="1" id="KW-0812">Transmembrane</keyword>
<dbReference type="InterPro" id="IPR052710">
    <property type="entry name" value="CAAX_protease"/>
</dbReference>
<feature type="domain" description="CAAX prenyl protease 2/Lysostaphin resistance protein A-like" evidence="2">
    <location>
        <begin position="144"/>
        <end position="229"/>
    </location>
</feature>
<evidence type="ECO:0000256" key="1">
    <source>
        <dbReference type="SAM" id="Phobius"/>
    </source>
</evidence>
<evidence type="ECO:0000259" key="2">
    <source>
        <dbReference type="Pfam" id="PF02517"/>
    </source>
</evidence>
<dbReference type="Proteomes" id="UP001356095">
    <property type="component" value="Unassembled WGS sequence"/>
</dbReference>
<keyword evidence="4" id="KW-1185">Reference proteome</keyword>
<reference evidence="3 4" key="1">
    <citation type="submission" date="2023-08" db="EMBL/GenBank/DDBJ databases">
        <authorList>
            <person name="Girao M."/>
            <person name="Carvalho M.F."/>
        </authorList>
    </citation>
    <scope>NUCLEOTIDE SEQUENCE [LARGE SCALE GENOMIC DNA]</scope>
    <source>
        <strain evidence="3 4">CT-R113</strain>
    </source>
</reference>
<feature type="transmembrane region" description="Helical" evidence="1">
    <location>
        <begin position="220"/>
        <end position="241"/>
    </location>
</feature>
<feature type="transmembrane region" description="Helical" evidence="1">
    <location>
        <begin position="94"/>
        <end position="120"/>
    </location>
</feature>
<evidence type="ECO:0000313" key="4">
    <source>
        <dbReference type="Proteomes" id="UP001356095"/>
    </source>
</evidence>
<protein>
    <submittedName>
        <fullName evidence="3">Type II CAAX endopeptidase family protein</fullName>
    </submittedName>
</protein>
<organism evidence="3 4">
    <name type="scientific">Nocardiopsis codii</name>
    <dbReference type="NCBI Taxonomy" id="3065942"/>
    <lineage>
        <taxon>Bacteria</taxon>
        <taxon>Bacillati</taxon>
        <taxon>Actinomycetota</taxon>
        <taxon>Actinomycetes</taxon>
        <taxon>Streptosporangiales</taxon>
        <taxon>Nocardiopsidaceae</taxon>
        <taxon>Nocardiopsis</taxon>
    </lineage>
</organism>
<proteinExistence type="predicted"/>
<dbReference type="PANTHER" id="PTHR36435">
    <property type="entry name" value="SLR1288 PROTEIN"/>
    <property type="match status" value="1"/>
</dbReference>
<feature type="transmembrane region" description="Helical" evidence="1">
    <location>
        <begin position="58"/>
        <end position="82"/>
    </location>
</feature>
<evidence type="ECO:0000313" key="3">
    <source>
        <dbReference type="EMBL" id="MEE2040967.1"/>
    </source>
</evidence>
<accession>A0ABU7KFI4</accession>
<feature type="transmembrane region" description="Helical" evidence="1">
    <location>
        <begin position="132"/>
        <end position="154"/>
    </location>
</feature>
<dbReference type="RefSeq" id="WP_330094731.1">
    <property type="nucleotide sequence ID" value="NZ_JAUZMY010000038.1"/>
</dbReference>
<keyword evidence="1" id="KW-1133">Transmembrane helix</keyword>